<dbReference type="PROSITE" id="PS50076">
    <property type="entry name" value="DNAJ_2"/>
    <property type="match status" value="1"/>
</dbReference>
<dbReference type="Pfam" id="PF00226">
    <property type="entry name" value="DnaJ"/>
    <property type="match status" value="1"/>
</dbReference>
<evidence type="ECO:0000259" key="2">
    <source>
        <dbReference type="PROSITE" id="PS50076"/>
    </source>
</evidence>
<proteinExistence type="predicted"/>
<protein>
    <submittedName>
        <fullName evidence="3">DnaJ domain-containing protein</fullName>
    </submittedName>
</protein>
<organism evidence="3 4">
    <name type="scientific">Helicobacter pylori</name>
    <name type="common">Campylobacter pylori</name>
    <dbReference type="NCBI Taxonomy" id="210"/>
    <lineage>
        <taxon>Bacteria</taxon>
        <taxon>Pseudomonadati</taxon>
        <taxon>Campylobacterota</taxon>
        <taxon>Epsilonproteobacteria</taxon>
        <taxon>Campylobacterales</taxon>
        <taxon>Helicobacteraceae</taxon>
        <taxon>Helicobacter</taxon>
    </lineage>
</organism>
<dbReference type="CDD" id="cd06257">
    <property type="entry name" value="DnaJ"/>
    <property type="match status" value="1"/>
</dbReference>
<accession>A0AAE7TSP0</accession>
<dbReference type="Gene3D" id="1.10.287.110">
    <property type="entry name" value="DnaJ domain"/>
    <property type="match status" value="1"/>
</dbReference>
<dbReference type="GO" id="GO:0051087">
    <property type="term" value="F:protein-folding chaperone binding"/>
    <property type="evidence" value="ECO:0007669"/>
    <property type="project" value="TreeGrafter"/>
</dbReference>
<evidence type="ECO:0000256" key="1">
    <source>
        <dbReference type="ARBA" id="ARBA00023186"/>
    </source>
</evidence>
<dbReference type="InterPro" id="IPR036869">
    <property type="entry name" value="J_dom_sf"/>
</dbReference>
<dbReference type="InterPro" id="IPR001623">
    <property type="entry name" value="DnaJ_domain"/>
</dbReference>
<name>A0AAE7TSP0_HELPX</name>
<reference evidence="3 4" key="1">
    <citation type="journal article" date="2020" name="Front. Microbiol.">
        <title>Identification of New Helicobacter pylori Subpopulations in Native Americans and Mestizos From Peru.</title>
        <authorList>
            <person name="Gutierrez-Escobar A.J."/>
            <person name="Velapatino B."/>
            <person name="Borda V."/>
            <person name="Rabkin C.S."/>
            <person name="Tarazona-Santos E."/>
            <person name="Cabrera L."/>
            <person name="Cok J."/>
            <person name="Hooper C.C."/>
            <person name="Jahuira-Arias H."/>
            <person name="Herrera P."/>
            <person name="Noureen M."/>
            <person name="Wang D."/>
            <person name="Romero-Gallo J."/>
            <person name="Tran B."/>
            <person name="Peek R.M. Jr"/>
            <person name="Berg D.E."/>
            <person name="Gilman R.H."/>
            <person name="Camargo M.C."/>
        </authorList>
    </citation>
    <scope>NUCLEOTIDE SEQUENCE [LARGE SCALE GENOMIC DNA]</scope>
    <source>
        <strain evidence="3 4">SHIM-010</strain>
    </source>
</reference>
<dbReference type="GO" id="GO:0051787">
    <property type="term" value="F:misfolded protein binding"/>
    <property type="evidence" value="ECO:0007669"/>
    <property type="project" value="TreeGrafter"/>
</dbReference>
<dbReference type="PANTHER" id="PTHR44360">
    <property type="entry name" value="DNAJ HOMOLOG SUBFAMILY B MEMBER 9"/>
    <property type="match status" value="1"/>
</dbReference>
<dbReference type="RefSeq" id="WP_080024754.1">
    <property type="nucleotide sequence ID" value="NZ_CP051505.1"/>
</dbReference>
<sequence>MYYGSDLEKYYKILKCSPTDSLDTIKKAYRKLASEYHPDKIQSKDLPEAFIIFANEKLKEINHAHEMIVKSRKEEKI</sequence>
<evidence type="ECO:0000313" key="4">
    <source>
        <dbReference type="Proteomes" id="UP000595660"/>
    </source>
</evidence>
<dbReference type="PANTHER" id="PTHR44360:SF1">
    <property type="entry name" value="DNAJ HOMOLOG SUBFAMILY B MEMBER 9"/>
    <property type="match status" value="1"/>
</dbReference>
<dbReference type="Proteomes" id="UP000595660">
    <property type="component" value="Chromosome"/>
</dbReference>
<dbReference type="GO" id="GO:0036503">
    <property type="term" value="P:ERAD pathway"/>
    <property type="evidence" value="ECO:0007669"/>
    <property type="project" value="TreeGrafter"/>
</dbReference>
<evidence type="ECO:0000313" key="3">
    <source>
        <dbReference type="EMBL" id="QQX51105.1"/>
    </source>
</evidence>
<dbReference type="PRINTS" id="PR00625">
    <property type="entry name" value="JDOMAIN"/>
</dbReference>
<feature type="domain" description="J" evidence="2">
    <location>
        <begin position="9"/>
        <end position="77"/>
    </location>
</feature>
<dbReference type="SMART" id="SM00271">
    <property type="entry name" value="DnaJ"/>
    <property type="match status" value="1"/>
</dbReference>
<gene>
    <name evidence="3" type="ORF">HG562_05755</name>
</gene>
<keyword evidence="1" id="KW-0143">Chaperone</keyword>
<dbReference type="AlphaFoldDB" id="A0AAE7TSP0"/>
<dbReference type="EMBL" id="CP051505">
    <property type="protein sequence ID" value="QQX51105.1"/>
    <property type="molecule type" value="Genomic_DNA"/>
</dbReference>
<dbReference type="SUPFAM" id="SSF46565">
    <property type="entry name" value="Chaperone J-domain"/>
    <property type="match status" value="1"/>
</dbReference>
<dbReference type="InterPro" id="IPR051948">
    <property type="entry name" value="Hsp70_co-chaperone_J-domain"/>
</dbReference>